<feature type="domain" description="Rad50/SbcC-type AAA" evidence="2">
    <location>
        <begin position="5"/>
        <end position="269"/>
    </location>
</feature>
<name>A0ABT0C5C4_9BACT</name>
<dbReference type="Proteomes" id="UP001165444">
    <property type="component" value="Unassembled WGS sequence"/>
</dbReference>
<reference evidence="3 4" key="1">
    <citation type="submission" date="2022-03" db="EMBL/GenBank/DDBJ databases">
        <title>Parabacteroides sp. nov. isolated from swine feces.</title>
        <authorList>
            <person name="Bak J.E."/>
        </authorList>
    </citation>
    <scope>NUCLEOTIDE SEQUENCE [LARGE SCALE GENOMIC DNA]</scope>
    <source>
        <strain evidence="3 4">AGMB00274</strain>
    </source>
</reference>
<feature type="coiled-coil region" evidence="1">
    <location>
        <begin position="389"/>
        <end position="447"/>
    </location>
</feature>
<feature type="coiled-coil region" evidence="1">
    <location>
        <begin position="660"/>
        <end position="718"/>
    </location>
</feature>
<gene>
    <name evidence="3" type="ORF">MUN53_16575</name>
</gene>
<proteinExistence type="predicted"/>
<comment type="caution">
    <text evidence="3">The sequence shown here is derived from an EMBL/GenBank/DDBJ whole genome shotgun (WGS) entry which is preliminary data.</text>
</comment>
<evidence type="ECO:0000256" key="1">
    <source>
        <dbReference type="SAM" id="Coils"/>
    </source>
</evidence>
<accession>A0ABT0C5C4</accession>
<organism evidence="3 4">
    <name type="scientific">Parabacteroides faecalis</name>
    <dbReference type="NCBI Taxonomy" id="2924040"/>
    <lineage>
        <taxon>Bacteria</taxon>
        <taxon>Pseudomonadati</taxon>
        <taxon>Bacteroidota</taxon>
        <taxon>Bacteroidia</taxon>
        <taxon>Bacteroidales</taxon>
        <taxon>Tannerellaceae</taxon>
        <taxon>Parabacteroides</taxon>
    </lineage>
</organism>
<keyword evidence="4" id="KW-1185">Reference proteome</keyword>
<evidence type="ECO:0000259" key="2">
    <source>
        <dbReference type="Pfam" id="PF13476"/>
    </source>
</evidence>
<dbReference type="Pfam" id="PF13476">
    <property type="entry name" value="AAA_23"/>
    <property type="match status" value="1"/>
</dbReference>
<dbReference type="InterPro" id="IPR025662">
    <property type="entry name" value="Sigma_54_int_dom_ATP-bd_1"/>
</dbReference>
<dbReference type="EMBL" id="JAKZMM010000062">
    <property type="protein sequence ID" value="MCJ2382204.1"/>
    <property type="molecule type" value="Genomic_DNA"/>
</dbReference>
<dbReference type="SUPFAM" id="SSF52540">
    <property type="entry name" value="P-loop containing nucleoside triphosphate hydrolases"/>
    <property type="match status" value="2"/>
</dbReference>
<dbReference type="PROSITE" id="PS00675">
    <property type="entry name" value="SIGMA54_INTERACT_1"/>
    <property type="match status" value="1"/>
</dbReference>
<dbReference type="RefSeq" id="WP_243326524.1">
    <property type="nucleotide sequence ID" value="NZ_JAKZMM010000062.1"/>
</dbReference>
<dbReference type="PANTHER" id="PTHR32114">
    <property type="entry name" value="ABC TRANSPORTER ABCH.3"/>
    <property type="match status" value="1"/>
</dbReference>
<evidence type="ECO:0000313" key="3">
    <source>
        <dbReference type="EMBL" id="MCJ2382204.1"/>
    </source>
</evidence>
<evidence type="ECO:0000313" key="4">
    <source>
        <dbReference type="Proteomes" id="UP001165444"/>
    </source>
</evidence>
<dbReference type="InterPro" id="IPR038729">
    <property type="entry name" value="Rad50/SbcC_AAA"/>
</dbReference>
<protein>
    <submittedName>
        <fullName evidence="3">AAA family ATPase</fullName>
    </submittedName>
</protein>
<dbReference type="Gene3D" id="3.40.50.300">
    <property type="entry name" value="P-loop containing nucleotide triphosphate hydrolases"/>
    <property type="match status" value="2"/>
</dbReference>
<keyword evidence="1" id="KW-0175">Coiled coil</keyword>
<feature type="coiled-coil region" evidence="1">
    <location>
        <begin position="894"/>
        <end position="961"/>
    </location>
</feature>
<sequence length="1138" mass="133049">MKLQQLIIKNLASIEEATIDFEQGPLAEESIFLICGETGAGKSTILDAICLALYNDTPRMQRSPKEKYMDLARSFSDKKEEINIDDVRQLMRRNTAEAWVELSFIGSNEIPYLARWYVAKARKKVDGNIQKVAWTLTNRKTGEELKKVKEVEDEIQRCIGLNFEQFCRTTLLAQGEFTRFLQSREADKSEILEKLTGTDIYSRIGMKIYDITKQKKEAYDLQHQRIAATHLLSEEEKATLLTSLEQLKQDSRQQEAIAKELNRKHEWLRQELEYHKTRQEHQIQLEAIESRIHSDEYREQSRLIQEWDVTTDARKLLKENKERQEEITRQMQEEQQYLQQFIRLSEGMLQEEEKIRAWQQEENTIRQYLVSQQPFADMFAQSQTILTHLQNILNTQSHEKERKVQLEQEKTRLPQLEEAYTRQADLLKSEREKGEQLDALLQQMNQQYQEMNMPARQAESKRLSEQEIQLTKTVHALQAFSAAQQVLQEAQKAEQETAVKLEGAKQQHRLLKEKETSCQKVFDEAEKLCEKQKECTEQWAAEARSRLQPGDICPVCGQRITELPSDENFRSLLEPVHQHLLEKKKQLEEVMAEIAQNTAYGKSLAALFQQNQRQTTLAQKNFQQAQSEAIQQSKLAGYEEISSNILAEIPVRQDEIHRKQDDVNRQIKQAQTLLEAISKQQKLKDQQQKAIEQCQNALNQAEKKRTEQINKIQTLQELIRNDQESAARSLQTAREQISWPEWKTDWHASPDDFMLRLKQEASVYTQQQKREEVLVNQRNLAQQALDEMKSLQQQIRDEYPQWKIGTLHTQPVQVLTKDWSQLFAHVKALHQSQYHTRELQEKGTQALLDFLHQHPEFTQEKLEQLTAFLPEQIQSWREEQQKQNESRVAVRAKLELVLQQIKQHQDSKPELEEEVSLERLKEQYEERNRIIQDFNQQIGQKQNLLDENRKNEEQLQGEKAIKEKLKLDYQKWERLRFYFGDQQGKTFRNIAQSFVLKELLHGANYYLKRLTDRYELECQAGSLTILLRDFYQGGTARPASTLSGGESFLVSLALALGLSSISQQSLSVNTLFIDEGFGTLSEGYLQTVMDTLEKLHQLGGKKVGIISHVSGLRERIKAQIQVRRIDNSRSEIVTLLDE</sequence>
<dbReference type="PANTHER" id="PTHR32114:SF2">
    <property type="entry name" value="ABC TRANSPORTER ABCH.3"/>
    <property type="match status" value="1"/>
</dbReference>
<dbReference type="InterPro" id="IPR027417">
    <property type="entry name" value="P-loop_NTPase"/>
</dbReference>
<dbReference type="Pfam" id="PF13558">
    <property type="entry name" value="SbcC_Walker_B"/>
    <property type="match status" value="1"/>
</dbReference>